<proteinExistence type="inferred from homology"/>
<evidence type="ECO:0000256" key="3">
    <source>
        <dbReference type="ARBA" id="ARBA00022741"/>
    </source>
</evidence>
<dbReference type="InterPro" id="IPR014729">
    <property type="entry name" value="Rossmann-like_a/b/a_fold"/>
</dbReference>
<evidence type="ECO:0000256" key="4">
    <source>
        <dbReference type="ARBA" id="ARBA00022833"/>
    </source>
</evidence>
<protein>
    <submittedName>
        <fullName evidence="9">Glutamyl-tRNA synthetase</fullName>
    </submittedName>
</protein>
<keyword evidence="7" id="KW-0648">Protein biosynthesis</keyword>
<evidence type="ECO:0000256" key="6">
    <source>
        <dbReference type="ARBA" id="ARBA00023146"/>
    </source>
</evidence>
<sequence length="266" mass="29891">MKTRIAPTPSGYLHLGNALSFALTAGTGARILLRIDDMDRDRVSDAYVQDIFDTLRFLEIPWDEGPLDLEDYKKSWAQVHRLGLYHAALERLRAKNAVFACTCSRSQIKNGMYPGTCREKHIPLDTEGASWRLRTNAPLPPDMQDFVVRKKDGFPSYQLTSVVDDLHYGIDLVVRGEDLRPSTLAQQYLAQVLEEQAFSGILFLHHPLLVDMDGQKLSKSAGSTSIQAMRKEGRTAREVYGNIGRLSRLNEPVDSWRTLAAAFKGL</sequence>
<evidence type="ECO:0000256" key="1">
    <source>
        <dbReference type="ARBA" id="ARBA00022598"/>
    </source>
</evidence>
<evidence type="ECO:0000256" key="2">
    <source>
        <dbReference type="ARBA" id="ARBA00022723"/>
    </source>
</evidence>
<keyword evidence="4" id="KW-0862">Zinc</keyword>
<evidence type="ECO:0000313" key="9">
    <source>
        <dbReference type="EMBL" id="TDW95959.1"/>
    </source>
</evidence>
<dbReference type="AlphaFoldDB" id="A0A4R8DEJ9"/>
<dbReference type="InterPro" id="IPR049940">
    <property type="entry name" value="GluQ/Sye"/>
</dbReference>
<dbReference type="EMBL" id="SODV01000002">
    <property type="protein sequence ID" value="TDW95959.1"/>
    <property type="molecule type" value="Genomic_DNA"/>
</dbReference>
<evidence type="ECO:0000256" key="7">
    <source>
        <dbReference type="RuleBase" id="RU363037"/>
    </source>
</evidence>
<evidence type="ECO:0000313" key="10">
    <source>
        <dbReference type="Proteomes" id="UP000294498"/>
    </source>
</evidence>
<dbReference type="GO" id="GO:0004818">
    <property type="term" value="F:glutamate-tRNA ligase activity"/>
    <property type="evidence" value="ECO:0007669"/>
    <property type="project" value="TreeGrafter"/>
</dbReference>
<dbReference type="Gene3D" id="3.40.50.620">
    <property type="entry name" value="HUPs"/>
    <property type="match status" value="2"/>
</dbReference>
<dbReference type="InterPro" id="IPR001412">
    <property type="entry name" value="aa-tRNA-synth_I_CS"/>
</dbReference>
<keyword evidence="3 7" id="KW-0547">Nucleotide-binding</keyword>
<evidence type="ECO:0000259" key="8">
    <source>
        <dbReference type="Pfam" id="PF00749"/>
    </source>
</evidence>
<evidence type="ECO:0000256" key="5">
    <source>
        <dbReference type="ARBA" id="ARBA00022840"/>
    </source>
</evidence>
<accession>A0A4R8DEJ9</accession>
<reference evidence="9 10" key="1">
    <citation type="submission" date="2019-03" db="EMBL/GenBank/DDBJ databases">
        <title>Genomic Encyclopedia of Type Strains, Phase IV (KMG-IV): sequencing the most valuable type-strain genomes for metagenomic binning, comparative biology and taxonomic classification.</title>
        <authorList>
            <person name="Goeker M."/>
        </authorList>
    </citation>
    <scope>NUCLEOTIDE SEQUENCE [LARGE SCALE GENOMIC DNA]</scope>
    <source>
        <strain evidence="9 10">DSM 100059</strain>
    </source>
</reference>
<comment type="similarity">
    <text evidence="7">Belongs to the class-I aminoacyl-tRNA synthetase family.</text>
</comment>
<dbReference type="InterPro" id="IPR000924">
    <property type="entry name" value="Glu/Gln-tRNA-synth"/>
</dbReference>
<feature type="domain" description="Glutamyl/glutaminyl-tRNA synthetase class Ib catalytic" evidence="8">
    <location>
        <begin position="2"/>
        <end position="110"/>
    </location>
</feature>
<dbReference type="GO" id="GO:0006424">
    <property type="term" value="P:glutamyl-tRNA aminoacylation"/>
    <property type="evidence" value="ECO:0007669"/>
    <property type="project" value="TreeGrafter"/>
</dbReference>
<dbReference type="InterPro" id="IPR020058">
    <property type="entry name" value="Glu/Gln-tRNA-synth_Ib_cat-dom"/>
</dbReference>
<dbReference type="OrthoDB" id="9807503at2"/>
<gene>
    <name evidence="9" type="ORF">EDB95_3780</name>
</gene>
<keyword evidence="6 7" id="KW-0030">Aminoacyl-tRNA synthetase</keyword>
<name>A0A4R8DEJ9_9BACT</name>
<dbReference type="GO" id="GO:0005524">
    <property type="term" value="F:ATP binding"/>
    <property type="evidence" value="ECO:0007669"/>
    <property type="project" value="UniProtKB-KW"/>
</dbReference>
<dbReference type="PANTHER" id="PTHR43311">
    <property type="entry name" value="GLUTAMATE--TRNA LIGASE"/>
    <property type="match status" value="1"/>
</dbReference>
<comment type="caution">
    <text evidence="9">The sequence shown here is derived from an EMBL/GenBank/DDBJ whole genome shotgun (WGS) entry which is preliminary data.</text>
</comment>
<keyword evidence="10" id="KW-1185">Reference proteome</keyword>
<dbReference type="RefSeq" id="WP_133995798.1">
    <property type="nucleotide sequence ID" value="NZ_SODV01000002.1"/>
</dbReference>
<dbReference type="PROSITE" id="PS00178">
    <property type="entry name" value="AA_TRNA_LIGASE_I"/>
    <property type="match status" value="1"/>
</dbReference>
<dbReference type="GO" id="GO:0005829">
    <property type="term" value="C:cytosol"/>
    <property type="evidence" value="ECO:0007669"/>
    <property type="project" value="TreeGrafter"/>
</dbReference>
<dbReference type="PRINTS" id="PR00987">
    <property type="entry name" value="TRNASYNTHGLU"/>
</dbReference>
<keyword evidence="1 7" id="KW-0436">Ligase</keyword>
<organism evidence="9 10">
    <name type="scientific">Dinghuibacter silviterrae</name>
    <dbReference type="NCBI Taxonomy" id="1539049"/>
    <lineage>
        <taxon>Bacteria</taxon>
        <taxon>Pseudomonadati</taxon>
        <taxon>Bacteroidota</taxon>
        <taxon>Chitinophagia</taxon>
        <taxon>Chitinophagales</taxon>
        <taxon>Chitinophagaceae</taxon>
        <taxon>Dinghuibacter</taxon>
    </lineage>
</organism>
<keyword evidence="5 7" id="KW-0067">ATP-binding</keyword>
<keyword evidence="2" id="KW-0479">Metal-binding</keyword>
<dbReference type="Pfam" id="PF00749">
    <property type="entry name" value="tRNA-synt_1c"/>
    <property type="match status" value="2"/>
</dbReference>
<dbReference type="Proteomes" id="UP000294498">
    <property type="component" value="Unassembled WGS sequence"/>
</dbReference>
<feature type="domain" description="Glutamyl/glutaminyl-tRNA synthetase class Ib catalytic" evidence="8">
    <location>
        <begin position="142"/>
        <end position="235"/>
    </location>
</feature>
<dbReference type="SUPFAM" id="SSF52374">
    <property type="entry name" value="Nucleotidylyl transferase"/>
    <property type="match status" value="1"/>
</dbReference>
<dbReference type="PANTHER" id="PTHR43311:SF1">
    <property type="entry name" value="GLUTAMYL-Q TRNA(ASP) SYNTHETASE"/>
    <property type="match status" value="1"/>
</dbReference>